<dbReference type="EMBL" id="NHOC01000001">
    <property type="protein sequence ID" value="OUM21736.1"/>
    <property type="molecule type" value="Genomic_DNA"/>
</dbReference>
<dbReference type="Proteomes" id="UP000194903">
    <property type="component" value="Unassembled WGS sequence"/>
</dbReference>
<gene>
    <name evidence="2" type="ORF">CBW42_00435</name>
</gene>
<dbReference type="Gene3D" id="2.40.320.10">
    <property type="entry name" value="Hypothetical Protein Pfu-838710-001"/>
    <property type="match status" value="1"/>
</dbReference>
<dbReference type="Pfam" id="PF01928">
    <property type="entry name" value="CYTH"/>
    <property type="match status" value="1"/>
</dbReference>
<reference evidence="2 3" key="1">
    <citation type="submission" date="2017-05" db="EMBL/GenBank/DDBJ databases">
        <title>Butyricicoccus porcorum sp. nov. a butyrate-producing bacterium from the swine intestinal tract.</title>
        <authorList>
            <person name="Trachsel J."/>
            <person name="Humphrey S."/>
            <person name="Allen H.K."/>
        </authorList>
    </citation>
    <scope>NUCLEOTIDE SEQUENCE [LARGE SCALE GENOMIC DNA]</scope>
    <source>
        <strain evidence="2">BB10</strain>
    </source>
</reference>
<evidence type="ECO:0000313" key="3">
    <source>
        <dbReference type="Proteomes" id="UP000194903"/>
    </source>
</evidence>
<dbReference type="PANTHER" id="PTHR39569">
    <property type="entry name" value="INORGANIC TRIPHOSPHATASE"/>
    <property type="match status" value="1"/>
</dbReference>
<dbReference type="InterPro" id="IPR039013">
    <property type="entry name" value="YgiF"/>
</dbReference>
<keyword evidence="3" id="KW-1185">Reference proteome</keyword>
<name>A0A252F7K7_9FIRM</name>
<protein>
    <recommendedName>
        <fullName evidence="1">CYTH domain-containing protein</fullName>
    </recommendedName>
</protein>
<dbReference type="RefSeq" id="WP_087016688.1">
    <property type="nucleotide sequence ID" value="NZ_CP178353.1"/>
</dbReference>
<dbReference type="PANTHER" id="PTHR39569:SF1">
    <property type="entry name" value="INORGANIC TRIPHOSPHATASE"/>
    <property type="match status" value="1"/>
</dbReference>
<dbReference type="InterPro" id="IPR033469">
    <property type="entry name" value="CYTH-like_dom_sf"/>
</dbReference>
<dbReference type="GO" id="GO:0050355">
    <property type="term" value="F:inorganic triphosphate phosphatase activity"/>
    <property type="evidence" value="ECO:0007669"/>
    <property type="project" value="InterPro"/>
</dbReference>
<feature type="domain" description="CYTH" evidence="1">
    <location>
        <begin position="1"/>
        <end position="200"/>
    </location>
</feature>
<dbReference type="GO" id="GO:0046872">
    <property type="term" value="F:metal ion binding"/>
    <property type="evidence" value="ECO:0007669"/>
    <property type="project" value="TreeGrafter"/>
</dbReference>
<accession>A0A252F7K7</accession>
<evidence type="ECO:0000313" key="2">
    <source>
        <dbReference type="EMBL" id="OUM21736.1"/>
    </source>
</evidence>
<sequence>MEREFKWQIANPADFDRIAESDAVQPLVQSSGTTEMEAIYYDTFDGQLAKVRGGLRLRREDGECVVCLKLAPQEDFDGAFKAREEYECYAPDVRSGMLNLPSVGAPQEFCDEILKSDLMELGRTIFTRRTYQLAYQGCTCELAFDTGKITHRGRISPICEMELELKDGSTDDFNTLALALQAKFSLRPQPLSKLARMLRL</sequence>
<comment type="caution">
    <text evidence="2">The sequence shown here is derived from an EMBL/GenBank/DDBJ whole genome shotgun (WGS) entry which is preliminary data.</text>
</comment>
<dbReference type="PROSITE" id="PS51707">
    <property type="entry name" value="CYTH"/>
    <property type="match status" value="1"/>
</dbReference>
<dbReference type="SUPFAM" id="SSF55154">
    <property type="entry name" value="CYTH-like phosphatases"/>
    <property type="match status" value="1"/>
</dbReference>
<dbReference type="InterPro" id="IPR023577">
    <property type="entry name" value="CYTH_domain"/>
</dbReference>
<proteinExistence type="predicted"/>
<evidence type="ECO:0000259" key="1">
    <source>
        <dbReference type="PROSITE" id="PS51707"/>
    </source>
</evidence>
<organism evidence="2 3">
    <name type="scientific">Butyricicoccus porcorum</name>
    <dbReference type="NCBI Taxonomy" id="1945634"/>
    <lineage>
        <taxon>Bacteria</taxon>
        <taxon>Bacillati</taxon>
        <taxon>Bacillota</taxon>
        <taxon>Clostridia</taxon>
        <taxon>Eubacteriales</taxon>
        <taxon>Butyricicoccaceae</taxon>
        <taxon>Butyricicoccus</taxon>
    </lineage>
</organism>
<dbReference type="OrthoDB" id="1848192at2"/>
<dbReference type="AlphaFoldDB" id="A0A252F7K7"/>
<dbReference type="SMART" id="SM01118">
    <property type="entry name" value="CYTH"/>
    <property type="match status" value="1"/>
</dbReference>